<accession>A0AA97P381</accession>
<gene>
    <name evidence="1" type="ORF">OOU_Y34scaffold00288g4</name>
</gene>
<evidence type="ECO:0000313" key="1">
    <source>
        <dbReference type="EMBL" id="ELQ41256.1"/>
    </source>
</evidence>
<organism evidence="1">
    <name type="scientific">Pyricularia oryzae (strain Y34)</name>
    <name type="common">Rice blast fungus</name>
    <name type="synonym">Magnaporthe oryzae</name>
    <dbReference type="NCBI Taxonomy" id="1143189"/>
    <lineage>
        <taxon>Eukaryota</taxon>
        <taxon>Fungi</taxon>
        <taxon>Dikarya</taxon>
        <taxon>Ascomycota</taxon>
        <taxon>Pezizomycotina</taxon>
        <taxon>Sordariomycetes</taxon>
        <taxon>Sordariomycetidae</taxon>
        <taxon>Magnaporthales</taxon>
        <taxon>Pyriculariaceae</taxon>
        <taxon>Pyricularia</taxon>
    </lineage>
</organism>
<dbReference type="Proteomes" id="UP000011086">
    <property type="component" value="Unassembled WGS sequence"/>
</dbReference>
<proteinExistence type="predicted"/>
<sequence length="134" mass="15624">MPRRHGRYTLCPWSRLVMLTHSAHAHRPSHDRAAPVLAGEYILYSCVYAVGPHWRRKKKYWLEGTAALCLDAGLSWGERKREPVKDDSCLLLLPNDRAMPENLRGNPTACTCCKTRRENQVKHSYRHQWLKHTH</sequence>
<protein>
    <submittedName>
        <fullName evidence="1">Uncharacterized protein</fullName>
    </submittedName>
</protein>
<dbReference type="AlphaFoldDB" id="A0AA97P381"/>
<dbReference type="EMBL" id="JH793332">
    <property type="protein sequence ID" value="ELQ41256.1"/>
    <property type="molecule type" value="Genomic_DNA"/>
</dbReference>
<name>A0AA97P381_PYRO3</name>
<reference evidence="1" key="1">
    <citation type="journal article" date="2012" name="PLoS Genet.">
        <title>Comparative analysis of the genomes of two field isolates of the rice blast fungus Magnaporthe oryzae.</title>
        <authorList>
            <person name="Xue M."/>
            <person name="Yang J."/>
            <person name="Li Z."/>
            <person name="Hu S."/>
            <person name="Yao N."/>
            <person name="Dean R.A."/>
            <person name="Zhao W."/>
            <person name="Shen M."/>
            <person name="Zhang H."/>
            <person name="Li C."/>
            <person name="Liu L."/>
            <person name="Cao L."/>
            <person name="Xu X."/>
            <person name="Xing Y."/>
            <person name="Hsiang T."/>
            <person name="Zhang Z."/>
            <person name="Xu J.R."/>
            <person name="Peng Y.L."/>
        </authorList>
    </citation>
    <scope>NUCLEOTIDE SEQUENCE</scope>
    <source>
        <strain evidence="1">Y34</strain>
    </source>
</reference>